<keyword evidence="1" id="KW-0472">Membrane</keyword>
<evidence type="ECO:0000256" key="1">
    <source>
        <dbReference type="SAM" id="Phobius"/>
    </source>
</evidence>
<dbReference type="EMBL" id="BALE01000048">
    <property type="protein sequence ID" value="GAN55514.1"/>
    <property type="molecule type" value="Genomic_DNA"/>
</dbReference>
<dbReference type="AlphaFoldDB" id="A0A0D6MPA4"/>
<evidence type="ECO:0000313" key="3">
    <source>
        <dbReference type="Proteomes" id="UP000032679"/>
    </source>
</evidence>
<organism evidence="2 3">
    <name type="scientific">Tanticharoenia sakaeratensis NBRC 103193</name>
    <dbReference type="NCBI Taxonomy" id="1231623"/>
    <lineage>
        <taxon>Bacteria</taxon>
        <taxon>Pseudomonadati</taxon>
        <taxon>Pseudomonadota</taxon>
        <taxon>Alphaproteobacteria</taxon>
        <taxon>Acetobacterales</taxon>
        <taxon>Acetobacteraceae</taxon>
        <taxon>Tanticharoenia</taxon>
    </lineage>
</organism>
<protein>
    <submittedName>
        <fullName evidence="2">Uncharacterized protein</fullName>
    </submittedName>
</protein>
<keyword evidence="3" id="KW-1185">Reference proteome</keyword>
<proteinExistence type="predicted"/>
<sequence>MIAAVIGMGVAIVLGVAALAGILIHRMSSPPAAISAATTTAVSGPAASSGMPLETTLPVPSGARIASVTARQDGTLAILIEAVGREQLVIWNPDARRIVATLMLQPAP</sequence>
<name>A0A0D6MPA4_9PROT</name>
<reference evidence="2 3" key="1">
    <citation type="submission" date="2012-10" db="EMBL/GenBank/DDBJ databases">
        <title>Genome sequencing of Tanticharoenia sakaeratensis NBRC 103193.</title>
        <authorList>
            <person name="Azuma Y."/>
            <person name="Hadano H."/>
            <person name="Hirakawa H."/>
            <person name="Matsushita K."/>
        </authorList>
    </citation>
    <scope>NUCLEOTIDE SEQUENCE [LARGE SCALE GENOMIC DNA]</scope>
    <source>
        <strain evidence="2 3">NBRC 103193</strain>
    </source>
</reference>
<evidence type="ECO:0000313" key="2">
    <source>
        <dbReference type="EMBL" id="GAN55514.1"/>
    </source>
</evidence>
<keyword evidence="1" id="KW-0812">Transmembrane</keyword>
<keyword evidence="1" id="KW-1133">Transmembrane helix</keyword>
<gene>
    <name evidence="2" type="ORF">Tasa_048_139</name>
</gene>
<feature type="transmembrane region" description="Helical" evidence="1">
    <location>
        <begin position="6"/>
        <end position="24"/>
    </location>
</feature>
<dbReference type="Proteomes" id="UP000032679">
    <property type="component" value="Unassembled WGS sequence"/>
</dbReference>
<accession>A0A0D6MPA4</accession>
<comment type="caution">
    <text evidence="2">The sequence shown here is derived from an EMBL/GenBank/DDBJ whole genome shotgun (WGS) entry which is preliminary data.</text>
</comment>
<dbReference type="STRING" id="1231623.Tasa_048_139"/>